<proteinExistence type="predicted"/>
<feature type="compositionally biased region" description="Basic and acidic residues" evidence="2">
    <location>
        <begin position="262"/>
        <end position="273"/>
    </location>
</feature>
<dbReference type="OMA" id="MIVAPKE"/>
<evidence type="ECO:0000259" key="3">
    <source>
        <dbReference type="PROSITE" id="PS50202"/>
    </source>
</evidence>
<gene>
    <name evidence="4" type="ORF">T01_2130</name>
</gene>
<dbReference type="InterPro" id="IPR013783">
    <property type="entry name" value="Ig-like_fold"/>
</dbReference>
<comment type="caution">
    <text evidence="4">The sequence shown here is derived from an EMBL/GenBank/DDBJ whole genome shotgun (WGS) entry which is preliminary data.</text>
</comment>
<keyword evidence="5" id="KW-1185">Reference proteome</keyword>
<dbReference type="InParanoid" id="E5SQW0"/>
<keyword evidence="1" id="KW-0206">Cytoskeleton</keyword>
<dbReference type="Gene3D" id="2.60.40.10">
    <property type="entry name" value="Immunoglobulins"/>
    <property type="match status" value="1"/>
</dbReference>
<protein>
    <recommendedName>
        <fullName evidence="1">Major sperm protein</fullName>
    </recommendedName>
</protein>
<reference evidence="4 5" key="1">
    <citation type="submission" date="2015-01" db="EMBL/GenBank/DDBJ databases">
        <title>Evolution of Trichinella species and genotypes.</title>
        <authorList>
            <person name="Korhonen P.K."/>
            <person name="Edoardo P."/>
            <person name="Giuseppe L.R."/>
            <person name="Gasser R.B."/>
        </authorList>
    </citation>
    <scope>NUCLEOTIDE SEQUENCE [LARGE SCALE GENOMIC DNA]</scope>
    <source>
        <strain evidence="4">ISS3</strain>
    </source>
</reference>
<dbReference type="KEGG" id="tsp:Tsp_09455"/>
<dbReference type="AlphaFoldDB" id="E5SQW0"/>
<dbReference type="InterPro" id="IPR000535">
    <property type="entry name" value="MSP_dom"/>
</dbReference>
<dbReference type="Proteomes" id="UP000054776">
    <property type="component" value="Unassembled WGS sequence"/>
</dbReference>
<dbReference type="InterPro" id="IPR008962">
    <property type="entry name" value="PapD-like_sf"/>
</dbReference>
<dbReference type="HOGENOM" id="CLU_1020595_0_0_1"/>
<feature type="domain" description="MSP" evidence="3">
    <location>
        <begin position="51"/>
        <end position="170"/>
    </location>
</feature>
<evidence type="ECO:0000313" key="4">
    <source>
        <dbReference type="EMBL" id="KRY40617.1"/>
    </source>
</evidence>
<dbReference type="OrthoDB" id="5915808at2759"/>
<feature type="compositionally biased region" description="Polar residues" evidence="2">
    <location>
        <begin position="203"/>
        <end position="216"/>
    </location>
</feature>
<sequence>MWYQSGLQLIRMMETRTVFHEMFTFSKVNLHIYCKSVPFVWLPMNKHGCLIEMKKPMKFIRITPSHDEINEEEIRIYNPTESSIAFKVDSTRKHLLIPMPKYGIINPKSEFYLKIQFLKLRTSNFDYKNDYLSVYMIVAPKEKTWKKPTELWKNDSILTEPMITYVIEVGYNKQIEGKLSDTESGSDNSERLESGETMEKAVKNQTGSSSETFPSTNSTTYYSALNGFESGSSIYYTAKNEDYSESKEDTASVGKNGMQNESGRKIEEQCCEK</sequence>
<dbReference type="PROSITE" id="PS50202">
    <property type="entry name" value="MSP"/>
    <property type="match status" value="1"/>
</dbReference>
<name>E5SQW0_TRISP</name>
<evidence type="ECO:0000313" key="5">
    <source>
        <dbReference type="Proteomes" id="UP000054776"/>
    </source>
</evidence>
<accession>E5SQW0</accession>
<feature type="region of interest" description="Disordered" evidence="2">
    <location>
        <begin position="242"/>
        <end position="273"/>
    </location>
</feature>
<dbReference type="RefSeq" id="XP_003371244.1">
    <property type="nucleotide sequence ID" value="XM_003371196.1"/>
</dbReference>
<feature type="region of interest" description="Disordered" evidence="2">
    <location>
        <begin position="178"/>
        <end position="216"/>
    </location>
</feature>
<dbReference type="Pfam" id="PF00635">
    <property type="entry name" value="Motile_Sperm"/>
    <property type="match status" value="1"/>
</dbReference>
<dbReference type="EMBL" id="JYDH01000012">
    <property type="protein sequence ID" value="KRY40617.1"/>
    <property type="molecule type" value="Genomic_DNA"/>
</dbReference>
<feature type="compositionally biased region" description="Basic and acidic residues" evidence="2">
    <location>
        <begin position="188"/>
        <end position="202"/>
    </location>
</feature>
<dbReference type="STRING" id="6334.E5SQW0"/>
<organism evidence="4 5">
    <name type="scientific">Trichinella spiralis</name>
    <name type="common">Trichina worm</name>
    <dbReference type="NCBI Taxonomy" id="6334"/>
    <lineage>
        <taxon>Eukaryota</taxon>
        <taxon>Metazoa</taxon>
        <taxon>Ecdysozoa</taxon>
        <taxon>Nematoda</taxon>
        <taxon>Enoplea</taxon>
        <taxon>Dorylaimia</taxon>
        <taxon>Trichinellida</taxon>
        <taxon>Trichinellidae</taxon>
        <taxon>Trichinella</taxon>
    </lineage>
</organism>
<dbReference type="SUPFAM" id="SSF49354">
    <property type="entry name" value="PapD-like"/>
    <property type="match status" value="1"/>
</dbReference>
<evidence type="ECO:0000256" key="2">
    <source>
        <dbReference type="SAM" id="MobiDB-lite"/>
    </source>
</evidence>
<keyword evidence="1" id="KW-0963">Cytoplasm</keyword>
<comment type="function">
    <text evidence="1">Central component in molecular interactions underlying sperm crawling. Forms an extensive filament system that extends from sperm villipoda, along the leading edge of the pseudopod.</text>
</comment>
<evidence type="ECO:0000256" key="1">
    <source>
        <dbReference type="RuleBase" id="RU003425"/>
    </source>
</evidence>